<evidence type="ECO:0000256" key="3">
    <source>
        <dbReference type="ARBA" id="ARBA00022801"/>
    </source>
</evidence>
<comment type="similarity">
    <text evidence="1 6">Belongs to the glycosyl hydrolase 43 family.</text>
</comment>
<dbReference type="Pfam" id="PF04616">
    <property type="entry name" value="Glyco_hydro_43"/>
    <property type="match status" value="1"/>
</dbReference>
<evidence type="ECO:0000256" key="6">
    <source>
        <dbReference type="RuleBase" id="RU361187"/>
    </source>
</evidence>
<dbReference type="Pfam" id="PF06439">
    <property type="entry name" value="3keto-disac_hyd"/>
    <property type="match status" value="1"/>
</dbReference>
<sequence>MFVSMYSRFSAISICTVQSAALAFLMLASLAIPATVQAEEHERTFVNPVYAGQDPYLMVGPDGAYYQAASLRSDRALAVYRSESLTDRGIHRVVFEAPDEGPYRDQFWAPEIHYLDGKWWIYTCADDGDNAKHRVVVLVAETDDPLGKYKIAAELETPAWAIDATVSKFPNGKRYCIWSGWPEGTTPDSTQHLFISEMESPTKLVGPAVDISTKMYPWETSGRPDGLNEGAQVIHRNGKTLVLYAASGSWTPDYCFGLMTLEGDDPLDASGWVKQEKPWFSRTADVYGPGHGCLITSPDGSEDWLVFHSSIDPKGSWNRCISMKQVSWNDNGLPVAGKPTSWNTPVPVPAGEPPLQAGGKLTNAFDTLDRWELLHFYNGNTLRLRDNQLSVKASADRRYGDKLILRGLEYRDLTVETRIRFDREEGTAGTIVRVTDAGIGRYNFRGYSAQLSSTGELILAKCDGNKLTVLASKEVSVTKGRWYDLRVVAQGELLEVYLDGAKQPQLSAEDATYPSGQIGVRAIDANVTFDTFSVSTTAE</sequence>
<feature type="signal peptide" evidence="7">
    <location>
        <begin position="1"/>
        <end position="38"/>
    </location>
</feature>
<dbReference type="InterPro" id="IPR013320">
    <property type="entry name" value="ConA-like_dom_sf"/>
</dbReference>
<evidence type="ECO:0000256" key="7">
    <source>
        <dbReference type="SAM" id="SignalP"/>
    </source>
</evidence>
<dbReference type="InterPro" id="IPR023296">
    <property type="entry name" value="Glyco_hydro_beta-prop_sf"/>
</dbReference>
<keyword evidence="4 6" id="KW-0326">Glycosidase</keyword>
<protein>
    <recommendedName>
        <fullName evidence="8">3-keto-alpha-glucoside-1,2-lyase/3-keto-2-hydroxy-glucal hydratase domain-containing protein</fullName>
    </recommendedName>
</protein>
<accession>A0A2S8FZI2</accession>
<feature type="chain" id="PRO_5015553358" description="3-keto-alpha-glucoside-1,2-lyase/3-keto-2-hydroxy-glucal hydratase domain-containing protein" evidence="7">
    <location>
        <begin position="39"/>
        <end position="539"/>
    </location>
</feature>
<evidence type="ECO:0000256" key="4">
    <source>
        <dbReference type="ARBA" id="ARBA00023295"/>
    </source>
</evidence>
<dbReference type="GO" id="GO:0004553">
    <property type="term" value="F:hydrolase activity, hydrolyzing O-glycosyl compounds"/>
    <property type="evidence" value="ECO:0007669"/>
    <property type="project" value="InterPro"/>
</dbReference>
<dbReference type="CDD" id="cd18820">
    <property type="entry name" value="GH43_LbAraf43-like"/>
    <property type="match status" value="1"/>
</dbReference>
<feature type="site" description="Important for catalytic activity, responsible for pKa modulation of the active site Glu and correct orientation of both the proton donor and substrate" evidence="5">
    <location>
        <position position="163"/>
    </location>
</feature>
<evidence type="ECO:0000256" key="2">
    <source>
        <dbReference type="ARBA" id="ARBA00022729"/>
    </source>
</evidence>
<evidence type="ECO:0000313" key="10">
    <source>
        <dbReference type="Proteomes" id="UP000238322"/>
    </source>
</evidence>
<evidence type="ECO:0000313" key="9">
    <source>
        <dbReference type="EMBL" id="PQO37421.1"/>
    </source>
</evidence>
<organism evidence="9 10">
    <name type="scientific">Blastopirellula marina</name>
    <dbReference type="NCBI Taxonomy" id="124"/>
    <lineage>
        <taxon>Bacteria</taxon>
        <taxon>Pseudomonadati</taxon>
        <taxon>Planctomycetota</taxon>
        <taxon>Planctomycetia</taxon>
        <taxon>Pirellulales</taxon>
        <taxon>Pirellulaceae</taxon>
        <taxon>Blastopirellula</taxon>
    </lineage>
</organism>
<evidence type="ECO:0000259" key="8">
    <source>
        <dbReference type="Pfam" id="PF06439"/>
    </source>
</evidence>
<dbReference type="SUPFAM" id="SSF75005">
    <property type="entry name" value="Arabinanase/levansucrase/invertase"/>
    <property type="match status" value="1"/>
</dbReference>
<dbReference type="InterPro" id="IPR006710">
    <property type="entry name" value="Glyco_hydro_43"/>
</dbReference>
<dbReference type="EMBL" id="PUHY01000005">
    <property type="protein sequence ID" value="PQO37421.1"/>
    <property type="molecule type" value="Genomic_DNA"/>
</dbReference>
<dbReference type="AlphaFoldDB" id="A0A2S8FZI2"/>
<evidence type="ECO:0000256" key="5">
    <source>
        <dbReference type="PIRSR" id="PIRSR606710-2"/>
    </source>
</evidence>
<feature type="domain" description="3-keto-alpha-glucoside-1,2-lyase/3-keto-2-hydroxy-glucal hydratase" evidence="8">
    <location>
        <begin position="364"/>
        <end position="533"/>
    </location>
</feature>
<reference evidence="9 10" key="1">
    <citation type="submission" date="2018-02" db="EMBL/GenBank/DDBJ databases">
        <title>Comparative genomes isolates from brazilian mangrove.</title>
        <authorList>
            <person name="Araujo J.E."/>
            <person name="Taketani R.G."/>
            <person name="Silva M.C.P."/>
            <person name="Loureco M.V."/>
            <person name="Andreote F.D."/>
        </authorList>
    </citation>
    <scope>NUCLEOTIDE SEQUENCE [LARGE SCALE GENOMIC DNA]</scope>
    <source>
        <strain evidence="9 10">Hex-1 MGV</strain>
    </source>
</reference>
<gene>
    <name evidence="9" type="ORF">C5Y83_05615</name>
</gene>
<proteinExistence type="inferred from homology"/>
<comment type="caution">
    <text evidence="9">The sequence shown here is derived from an EMBL/GenBank/DDBJ whole genome shotgun (WGS) entry which is preliminary data.</text>
</comment>
<dbReference type="GO" id="GO:0005975">
    <property type="term" value="P:carbohydrate metabolic process"/>
    <property type="evidence" value="ECO:0007669"/>
    <property type="project" value="InterPro"/>
</dbReference>
<dbReference type="Proteomes" id="UP000238322">
    <property type="component" value="Unassembled WGS sequence"/>
</dbReference>
<dbReference type="SUPFAM" id="SSF49899">
    <property type="entry name" value="Concanavalin A-like lectins/glucanases"/>
    <property type="match status" value="1"/>
</dbReference>
<dbReference type="Gene3D" id="2.60.120.560">
    <property type="entry name" value="Exo-inulinase, domain 1"/>
    <property type="match status" value="1"/>
</dbReference>
<name>A0A2S8FZI2_9BACT</name>
<dbReference type="Gene3D" id="2.115.10.20">
    <property type="entry name" value="Glycosyl hydrolase domain, family 43"/>
    <property type="match status" value="1"/>
</dbReference>
<keyword evidence="2 7" id="KW-0732">Signal</keyword>
<dbReference type="PANTHER" id="PTHR43817:SF1">
    <property type="entry name" value="HYDROLASE, FAMILY 43, PUTATIVE (AFU_ORTHOLOGUE AFUA_3G01660)-RELATED"/>
    <property type="match status" value="1"/>
</dbReference>
<keyword evidence="3 6" id="KW-0378">Hydrolase</keyword>
<dbReference type="PANTHER" id="PTHR43817">
    <property type="entry name" value="GLYCOSYL HYDROLASE"/>
    <property type="match status" value="1"/>
</dbReference>
<evidence type="ECO:0000256" key="1">
    <source>
        <dbReference type="ARBA" id="ARBA00009865"/>
    </source>
</evidence>
<dbReference type="InterPro" id="IPR010496">
    <property type="entry name" value="AL/BT2_dom"/>
</dbReference>